<keyword evidence="1" id="KW-1133">Transmembrane helix</keyword>
<keyword evidence="1" id="KW-0472">Membrane</keyword>
<evidence type="ECO:0000259" key="2">
    <source>
        <dbReference type="Pfam" id="PF01764"/>
    </source>
</evidence>
<comment type="caution">
    <text evidence="3">The sequence shown here is derived from an EMBL/GenBank/DDBJ whole genome shotgun (WGS) entry which is preliminary data.</text>
</comment>
<dbReference type="InterPro" id="IPR002921">
    <property type="entry name" value="Fungal_lipase-type"/>
</dbReference>
<dbReference type="SUPFAM" id="SSF53474">
    <property type="entry name" value="alpha/beta-Hydrolases"/>
    <property type="match status" value="1"/>
</dbReference>
<dbReference type="Gene3D" id="3.40.50.1820">
    <property type="entry name" value="alpha/beta hydrolase"/>
    <property type="match status" value="1"/>
</dbReference>
<reference evidence="3 4" key="1">
    <citation type="submission" date="2021-04" db="EMBL/GenBank/DDBJ databases">
        <authorList>
            <person name="Huq M.A."/>
        </authorList>
    </citation>
    <scope>NUCLEOTIDE SEQUENCE [LARGE SCALE GENOMIC DNA]</scope>
    <source>
        <strain evidence="3 4">MAH-13</strain>
    </source>
</reference>
<dbReference type="PANTHER" id="PTHR45856">
    <property type="entry name" value="ALPHA/BETA-HYDROLASES SUPERFAMILY PROTEIN"/>
    <property type="match status" value="1"/>
</dbReference>
<sequence length="387" mass="41236">MSALTAQQAAAMARGVYVLRTQTLNQAAARHDRLGSEDLFHAESRFEGLSGGLYVCKVRSGFGYIAEGTGQRKGEVLIATRGTDVLVDWLTNGTIGVERGPGGELVHAGFHHTWKSFASEIGQFLRGRNPTEIHCVGHSLGGALATLSADHLSSIGAGKVRLYTFGSPRVGTAAFARGLDARLGRENVYRTFHCADPVPMIPLFPFFHVSAASAGYQLGNGARGLISFDAHKMHASYVPGVADLSWSALRNRDLSTDHKMNVQLWLEQASAGSSGIVMGSTWALAMICKALTWLLGKASLLVLTGVSAGLTASLTVLDYLAMLLARGAQLSAEISVYLQTIVLAIFRFLGRRTVAGAALTVDFIRWVLGLLYQSLAIAAHRALAVLG</sequence>
<protein>
    <submittedName>
        <fullName evidence="3">Lipase family protein</fullName>
    </submittedName>
</protein>
<proteinExistence type="predicted"/>
<dbReference type="EMBL" id="JAGJRS010000004">
    <property type="protein sequence ID" value="MBP1473092.1"/>
    <property type="molecule type" value="Genomic_DNA"/>
</dbReference>
<evidence type="ECO:0000256" key="1">
    <source>
        <dbReference type="SAM" id="Phobius"/>
    </source>
</evidence>
<dbReference type="PANTHER" id="PTHR45856:SF24">
    <property type="entry name" value="FUNGAL LIPASE-LIKE DOMAIN-CONTAINING PROTEIN"/>
    <property type="match status" value="1"/>
</dbReference>
<feature type="domain" description="Fungal lipase-type" evidence="2">
    <location>
        <begin position="78"/>
        <end position="203"/>
    </location>
</feature>
<evidence type="ECO:0000313" key="4">
    <source>
        <dbReference type="Proteomes" id="UP000823790"/>
    </source>
</evidence>
<gene>
    <name evidence="3" type="ORF">J7I44_02205</name>
</gene>
<keyword evidence="4" id="KW-1185">Reference proteome</keyword>
<name>A0ABS4DJ66_9GAMM</name>
<dbReference type="InterPro" id="IPR029058">
    <property type="entry name" value="AB_hydrolase_fold"/>
</dbReference>
<dbReference type="Pfam" id="PF01764">
    <property type="entry name" value="Lipase_3"/>
    <property type="match status" value="1"/>
</dbReference>
<organism evidence="3 4">
    <name type="scientific">Frateuria flava</name>
    <dbReference type="NCBI Taxonomy" id="2821489"/>
    <lineage>
        <taxon>Bacteria</taxon>
        <taxon>Pseudomonadati</taxon>
        <taxon>Pseudomonadota</taxon>
        <taxon>Gammaproteobacteria</taxon>
        <taxon>Lysobacterales</taxon>
        <taxon>Rhodanobacteraceae</taxon>
        <taxon>Frateuria</taxon>
    </lineage>
</organism>
<accession>A0ABS4DJ66</accession>
<dbReference type="InterPro" id="IPR051218">
    <property type="entry name" value="Sec_MonoDiacylglyc_Lipase"/>
</dbReference>
<feature type="transmembrane region" description="Helical" evidence="1">
    <location>
        <begin position="363"/>
        <end position="383"/>
    </location>
</feature>
<dbReference type="Proteomes" id="UP000823790">
    <property type="component" value="Unassembled WGS sequence"/>
</dbReference>
<keyword evidence="1" id="KW-0812">Transmembrane</keyword>
<feature type="transmembrane region" description="Helical" evidence="1">
    <location>
        <begin position="300"/>
        <end position="322"/>
    </location>
</feature>
<evidence type="ECO:0000313" key="3">
    <source>
        <dbReference type="EMBL" id="MBP1473092.1"/>
    </source>
</evidence>
<dbReference type="CDD" id="cd00519">
    <property type="entry name" value="Lipase_3"/>
    <property type="match status" value="1"/>
</dbReference>
<dbReference type="RefSeq" id="WP_209615039.1">
    <property type="nucleotide sequence ID" value="NZ_JAGJRS010000004.1"/>
</dbReference>
<feature type="transmembrane region" description="Helical" evidence="1">
    <location>
        <begin position="334"/>
        <end position="351"/>
    </location>
</feature>